<reference evidence="1 2" key="1">
    <citation type="journal article" date="2024" name="Microbiol. Resour. Announc.">
        <title>Genome annotations for the ascomycete fungi Trichoderma harzianum, Trichoderma aggressivum, and Purpureocillium lilacinum.</title>
        <authorList>
            <person name="Beijen E.P.W."/>
            <person name="Ohm R.A."/>
        </authorList>
    </citation>
    <scope>NUCLEOTIDE SEQUENCE [LARGE SCALE GENOMIC DNA]</scope>
    <source>
        <strain evidence="1 2">CBS 150709</strain>
    </source>
</reference>
<protein>
    <submittedName>
        <fullName evidence="1">Uncharacterized protein</fullName>
    </submittedName>
</protein>
<name>A0ABR0BS31_PURLI</name>
<sequence>MARFIPQNVQAASLLPSSGILDEFAEQRVARPVAWMLTCADDEAGGDVQPVLDGCGTFQHLPALLPRDGYHSLATGPTTSPATWETASLHANGRALQYVRACPDHVAPDLHCNFRSSIESREWLDIQ</sequence>
<accession>A0ABR0BS31</accession>
<evidence type="ECO:0000313" key="1">
    <source>
        <dbReference type="EMBL" id="KAK4086253.1"/>
    </source>
</evidence>
<dbReference type="Proteomes" id="UP001287286">
    <property type="component" value="Unassembled WGS sequence"/>
</dbReference>
<proteinExistence type="predicted"/>
<gene>
    <name evidence="1" type="ORF">Purlil1_9338</name>
</gene>
<keyword evidence="2" id="KW-1185">Reference proteome</keyword>
<organism evidence="1 2">
    <name type="scientific">Purpureocillium lilacinum</name>
    <name type="common">Paecilomyces lilacinus</name>
    <dbReference type="NCBI Taxonomy" id="33203"/>
    <lineage>
        <taxon>Eukaryota</taxon>
        <taxon>Fungi</taxon>
        <taxon>Dikarya</taxon>
        <taxon>Ascomycota</taxon>
        <taxon>Pezizomycotina</taxon>
        <taxon>Sordariomycetes</taxon>
        <taxon>Hypocreomycetidae</taxon>
        <taxon>Hypocreales</taxon>
        <taxon>Ophiocordycipitaceae</taxon>
        <taxon>Purpureocillium</taxon>
    </lineage>
</organism>
<dbReference type="EMBL" id="JAWRVI010000042">
    <property type="protein sequence ID" value="KAK4086253.1"/>
    <property type="molecule type" value="Genomic_DNA"/>
</dbReference>
<comment type="caution">
    <text evidence="1">The sequence shown here is derived from an EMBL/GenBank/DDBJ whole genome shotgun (WGS) entry which is preliminary data.</text>
</comment>
<evidence type="ECO:0000313" key="2">
    <source>
        <dbReference type="Proteomes" id="UP001287286"/>
    </source>
</evidence>